<reference evidence="5" key="1">
    <citation type="journal article" date="2014" name="Genome Announc.">
        <title>Genome sequence and annotation of Acremonium chrysogenum, producer of the beta-lactam antibiotic cephalosporin C.</title>
        <authorList>
            <person name="Terfehr D."/>
            <person name="Dahlmann T.A."/>
            <person name="Specht T."/>
            <person name="Zadra I."/>
            <person name="Kuernsteiner H."/>
            <person name="Kueck U."/>
        </authorList>
    </citation>
    <scope>NUCLEOTIDE SEQUENCE [LARGE SCALE GENOMIC DNA]</scope>
    <source>
        <strain evidence="5">ATCC 11550 / CBS 779.69 / DSM 880 / IAM 14645 / JCM 23072 / IMI 49137</strain>
    </source>
</reference>
<feature type="region of interest" description="Disordered" evidence="3">
    <location>
        <begin position="86"/>
        <end position="186"/>
    </location>
</feature>
<dbReference type="SUPFAM" id="SSF53933">
    <property type="entry name" value="Microbial ribonucleases"/>
    <property type="match status" value="1"/>
</dbReference>
<dbReference type="AlphaFoldDB" id="A0A086SUL9"/>
<dbReference type="OrthoDB" id="4770332at2759"/>
<dbReference type="InterPro" id="IPR016191">
    <property type="entry name" value="Ribonuclease/ribotoxin"/>
</dbReference>
<dbReference type="GO" id="GO:0003723">
    <property type="term" value="F:RNA binding"/>
    <property type="evidence" value="ECO:0007669"/>
    <property type="project" value="InterPro"/>
</dbReference>
<evidence type="ECO:0000256" key="1">
    <source>
        <dbReference type="ARBA" id="ARBA00022722"/>
    </source>
</evidence>
<dbReference type="Proteomes" id="UP000029964">
    <property type="component" value="Unassembled WGS sequence"/>
</dbReference>
<evidence type="ECO:0000313" key="5">
    <source>
        <dbReference type="Proteomes" id="UP000029964"/>
    </source>
</evidence>
<evidence type="ECO:0000256" key="3">
    <source>
        <dbReference type="SAM" id="MobiDB-lite"/>
    </source>
</evidence>
<keyword evidence="1" id="KW-0540">Nuclease</keyword>
<protein>
    <submittedName>
        <fullName evidence="4">Uncharacterized protein</fullName>
    </submittedName>
</protein>
<accession>A0A086SUL9</accession>
<evidence type="ECO:0000313" key="4">
    <source>
        <dbReference type="EMBL" id="KFH40801.1"/>
    </source>
</evidence>
<feature type="compositionally biased region" description="Low complexity" evidence="3">
    <location>
        <begin position="99"/>
        <end position="111"/>
    </location>
</feature>
<dbReference type="Pfam" id="PF00545">
    <property type="entry name" value="Ribonuclease"/>
    <property type="match status" value="1"/>
</dbReference>
<dbReference type="GO" id="GO:0016787">
    <property type="term" value="F:hydrolase activity"/>
    <property type="evidence" value="ECO:0007669"/>
    <property type="project" value="UniProtKB-KW"/>
</dbReference>
<feature type="region of interest" description="Disordered" evidence="3">
    <location>
        <begin position="1"/>
        <end position="65"/>
    </location>
</feature>
<feature type="compositionally biased region" description="Low complexity" evidence="3">
    <location>
        <begin position="1"/>
        <end position="26"/>
    </location>
</feature>
<dbReference type="GO" id="GO:0004521">
    <property type="term" value="F:RNA endonuclease activity"/>
    <property type="evidence" value="ECO:0007669"/>
    <property type="project" value="InterPro"/>
</dbReference>
<dbReference type="Gene3D" id="3.10.450.30">
    <property type="entry name" value="Microbial ribonucleases"/>
    <property type="match status" value="1"/>
</dbReference>
<proteinExistence type="predicted"/>
<evidence type="ECO:0000256" key="2">
    <source>
        <dbReference type="ARBA" id="ARBA00022801"/>
    </source>
</evidence>
<feature type="compositionally biased region" description="Basic and acidic residues" evidence="3">
    <location>
        <begin position="154"/>
        <end position="170"/>
    </location>
</feature>
<keyword evidence="2" id="KW-0378">Hydrolase</keyword>
<dbReference type="EMBL" id="JPKY01000166">
    <property type="protein sequence ID" value="KFH40801.1"/>
    <property type="molecule type" value="Genomic_DNA"/>
</dbReference>
<sequence>MDYTSRSNTSRSNTSRSNTGSSSKSSAPPVYRGSRIETFITDREGEEYTGDPQDMGTPAFTRTGSFYRTYSPQKREYEYLEASDVRRQVREAPSRPSRRNPYPRYYGNKPPLDLQAQPPYREYPIVPTPTSASSRRNYGEHRANPGPVRAFYNENDRDRGGFDVGFHDARLPTTGPRDGAEDRRSHFSLATYREAPTYTDTATLRRR</sequence>
<dbReference type="InterPro" id="IPR000026">
    <property type="entry name" value="N1-like"/>
</dbReference>
<comment type="caution">
    <text evidence="4">The sequence shown here is derived from an EMBL/GenBank/DDBJ whole genome shotgun (WGS) entry which is preliminary data.</text>
</comment>
<organism evidence="4 5">
    <name type="scientific">Hapsidospora chrysogenum (strain ATCC 11550 / CBS 779.69 / DSM 880 / IAM 14645 / JCM 23072 / IMI 49137)</name>
    <name type="common">Acremonium chrysogenum</name>
    <dbReference type="NCBI Taxonomy" id="857340"/>
    <lineage>
        <taxon>Eukaryota</taxon>
        <taxon>Fungi</taxon>
        <taxon>Dikarya</taxon>
        <taxon>Ascomycota</taxon>
        <taxon>Pezizomycotina</taxon>
        <taxon>Sordariomycetes</taxon>
        <taxon>Hypocreomycetidae</taxon>
        <taxon>Hypocreales</taxon>
        <taxon>Bionectriaceae</taxon>
        <taxon>Hapsidospora</taxon>
    </lineage>
</organism>
<dbReference type="HOGENOM" id="CLU_120606_0_0_1"/>
<keyword evidence="5" id="KW-1185">Reference proteome</keyword>
<gene>
    <name evidence="4" type="ORF">ACRE_085040</name>
</gene>
<name>A0A086SUL9_HAPC1</name>